<dbReference type="EMBL" id="DS232203">
    <property type="protein sequence ID" value="EDS37340.1"/>
    <property type="molecule type" value="Genomic_DNA"/>
</dbReference>
<dbReference type="Proteomes" id="UP000002320">
    <property type="component" value="Unassembled WGS sequence"/>
</dbReference>
<keyword evidence="3" id="KW-1185">Reference proteome</keyword>
<protein>
    <submittedName>
        <fullName evidence="1 2">Uncharacterized protein</fullName>
    </submittedName>
</protein>
<sequence length="89" mass="9935">YAVDASKAGLEASTRGRVRTTIVGYGFASGCFYRTEHCAKLSWKEAKGAAAAVLVEEQEINHRQLVRRSQADAKQSVQHSRTYTLERVY</sequence>
<dbReference type="VEuPathDB" id="VectorBase:CPIJ011770"/>
<proteinExistence type="predicted"/>
<organism>
    <name type="scientific">Culex quinquefasciatus</name>
    <name type="common">Southern house mosquito</name>
    <name type="synonym">Culex pungens</name>
    <dbReference type="NCBI Taxonomy" id="7176"/>
    <lineage>
        <taxon>Eukaryota</taxon>
        <taxon>Metazoa</taxon>
        <taxon>Ecdysozoa</taxon>
        <taxon>Arthropoda</taxon>
        <taxon>Hexapoda</taxon>
        <taxon>Insecta</taxon>
        <taxon>Pterygota</taxon>
        <taxon>Neoptera</taxon>
        <taxon>Endopterygota</taxon>
        <taxon>Diptera</taxon>
        <taxon>Nematocera</taxon>
        <taxon>Culicoidea</taxon>
        <taxon>Culicidae</taxon>
        <taxon>Culicinae</taxon>
        <taxon>Culicini</taxon>
        <taxon>Culex</taxon>
        <taxon>Culex</taxon>
    </lineage>
</organism>
<reference evidence="1" key="1">
    <citation type="submission" date="2007-03" db="EMBL/GenBank/DDBJ databases">
        <title>Annotation of Culex pipiens quinquefasciatus.</title>
        <authorList>
            <consortium name="The Broad Institute Genome Sequencing Platform"/>
            <person name="Atkinson P.W."/>
            <person name="Hemingway J."/>
            <person name="Christensen B.M."/>
            <person name="Higgs S."/>
            <person name="Kodira C."/>
            <person name="Hannick L."/>
            <person name="Megy K."/>
            <person name="O'Leary S."/>
            <person name="Pearson M."/>
            <person name="Haas B.J."/>
            <person name="Mauceli E."/>
            <person name="Wortman J.R."/>
            <person name="Lee N.H."/>
            <person name="Guigo R."/>
            <person name="Stanke M."/>
            <person name="Alvarado L."/>
            <person name="Amedeo P."/>
            <person name="Antoine C.H."/>
            <person name="Arensburger P."/>
            <person name="Bidwell S.L."/>
            <person name="Crawford M."/>
            <person name="Camaro F."/>
            <person name="Devon K."/>
            <person name="Engels R."/>
            <person name="Hammond M."/>
            <person name="Howarth C."/>
            <person name="Koehrsen M."/>
            <person name="Lawson D."/>
            <person name="Montgomery P."/>
            <person name="Nene V."/>
            <person name="Nusbaum C."/>
            <person name="Puiu D."/>
            <person name="Romero-Severson J."/>
            <person name="Severson D.W."/>
            <person name="Shumway M."/>
            <person name="Sisk P."/>
            <person name="Stolte C."/>
            <person name="Zeng Q."/>
            <person name="Eisenstadt E."/>
            <person name="Fraser-Liggett C."/>
            <person name="Strausberg R."/>
            <person name="Galagan J."/>
            <person name="Birren B."/>
            <person name="Collins F.H."/>
        </authorList>
    </citation>
    <scope>NUCLEOTIDE SEQUENCE [LARGE SCALE GENOMIC DNA]</scope>
    <source>
        <strain evidence="1">JHB</strain>
    </source>
</reference>
<reference evidence="2" key="2">
    <citation type="submission" date="2020-05" db="UniProtKB">
        <authorList>
            <consortium name="EnsemblMetazoa"/>
        </authorList>
    </citation>
    <scope>IDENTIFICATION</scope>
    <source>
        <strain evidence="2">JHB</strain>
    </source>
</reference>
<dbReference type="HOGENOM" id="CLU_2461031_0_0_1"/>
<accession>B0WZ26</accession>
<gene>
    <name evidence="2" type="primary">6045260</name>
    <name evidence="1" type="ORF">CpipJ_CPIJ011770</name>
</gene>
<evidence type="ECO:0000313" key="1">
    <source>
        <dbReference type="EMBL" id="EDS37340.1"/>
    </source>
</evidence>
<name>B0WZ26_CULQU</name>
<evidence type="ECO:0000313" key="3">
    <source>
        <dbReference type="Proteomes" id="UP000002320"/>
    </source>
</evidence>
<evidence type="ECO:0000313" key="2">
    <source>
        <dbReference type="EnsemblMetazoa" id="CPIJ011770-PA"/>
    </source>
</evidence>
<dbReference type="AlphaFoldDB" id="B0WZ26"/>
<feature type="non-terminal residue" evidence="1">
    <location>
        <position position="1"/>
    </location>
</feature>
<dbReference type="InParanoid" id="B0WZ26"/>
<dbReference type="EnsemblMetazoa" id="CPIJ011770-RA">
    <property type="protein sequence ID" value="CPIJ011770-PA"/>
    <property type="gene ID" value="CPIJ011770"/>
</dbReference>
<dbReference type="KEGG" id="cqu:CpipJ_CPIJ011770"/>